<dbReference type="InterPro" id="IPR001466">
    <property type="entry name" value="Beta-lactam-related"/>
</dbReference>
<reference evidence="4 5" key="2">
    <citation type="submission" date="2020-08" db="EMBL/GenBank/DDBJ databases">
        <title>Adhaeribacter dokdonensis sp. nov., isolated from the rhizosphere of Elymus tsukushiensis, a plant native to the Dokdo Islands, Republic of Korea.</title>
        <authorList>
            <person name="Ghim S.Y."/>
        </authorList>
    </citation>
    <scope>NUCLEOTIDE SEQUENCE [LARGE SCALE GENOMIC DNA]</scope>
    <source>
        <strain evidence="4 5">KUDC8001</strain>
    </source>
</reference>
<name>A0A7L7LFT4_9BACT</name>
<dbReference type="SUPFAM" id="SSF56601">
    <property type="entry name" value="beta-lactamase/transpeptidase-like"/>
    <property type="match status" value="1"/>
</dbReference>
<keyword evidence="5" id="KW-1185">Reference proteome</keyword>
<dbReference type="PROSITE" id="PS50005">
    <property type="entry name" value="TPR"/>
    <property type="match status" value="1"/>
</dbReference>
<dbReference type="Proteomes" id="UP000514509">
    <property type="component" value="Chromosome"/>
</dbReference>
<organism evidence="4 5">
    <name type="scientific">Adhaeribacter radiodurans</name>
    <dbReference type="NCBI Taxonomy" id="2745197"/>
    <lineage>
        <taxon>Bacteria</taxon>
        <taxon>Pseudomonadati</taxon>
        <taxon>Bacteroidota</taxon>
        <taxon>Cytophagia</taxon>
        <taxon>Cytophagales</taxon>
        <taxon>Hymenobacteraceae</taxon>
        <taxon>Adhaeribacter</taxon>
    </lineage>
</organism>
<accession>A0A7L7LFT4</accession>
<dbReference type="InterPro" id="IPR050789">
    <property type="entry name" value="Diverse_Enzym_Activities"/>
</dbReference>
<dbReference type="GO" id="GO:0016787">
    <property type="term" value="F:hydrolase activity"/>
    <property type="evidence" value="ECO:0007669"/>
    <property type="project" value="UniProtKB-KW"/>
</dbReference>
<feature type="repeat" description="TPR" evidence="1">
    <location>
        <begin position="452"/>
        <end position="485"/>
    </location>
</feature>
<protein>
    <submittedName>
        <fullName evidence="4">Serine hydrolase</fullName>
    </submittedName>
</protein>
<evidence type="ECO:0000259" key="3">
    <source>
        <dbReference type="Pfam" id="PF16561"/>
    </source>
</evidence>
<dbReference type="Pfam" id="PF16561">
    <property type="entry name" value="AMPK1_CBM"/>
    <property type="match status" value="1"/>
</dbReference>
<gene>
    <name evidence="4" type="ORF">HUW48_26585</name>
</gene>
<reference evidence="4 5" key="1">
    <citation type="submission" date="2020-06" db="EMBL/GenBank/DDBJ databases">
        <authorList>
            <person name="Hwang Y.J."/>
        </authorList>
    </citation>
    <scope>NUCLEOTIDE SEQUENCE [LARGE SCALE GENOMIC DNA]</scope>
    <source>
        <strain evidence="4 5">KUDC8001</strain>
    </source>
</reference>
<proteinExistence type="predicted"/>
<dbReference type="EMBL" id="CP055153">
    <property type="protein sequence ID" value="QMU31375.1"/>
    <property type="molecule type" value="Genomic_DNA"/>
</dbReference>
<dbReference type="InterPro" id="IPR011990">
    <property type="entry name" value="TPR-like_helical_dom_sf"/>
</dbReference>
<keyword evidence="1" id="KW-0802">TPR repeat</keyword>
<dbReference type="InterPro" id="IPR019734">
    <property type="entry name" value="TPR_rpt"/>
</dbReference>
<evidence type="ECO:0000259" key="2">
    <source>
        <dbReference type="Pfam" id="PF00144"/>
    </source>
</evidence>
<dbReference type="Gene3D" id="1.25.40.10">
    <property type="entry name" value="Tetratricopeptide repeat domain"/>
    <property type="match status" value="1"/>
</dbReference>
<dbReference type="AlphaFoldDB" id="A0A7L7LFT4"/>
<dbReference type="InterPro" id="IPR012338">
    <property type="entry name" value="Beta-lactam/transpept-like"/>
</dbReference>
<dbReference type="RefSeq" id="WP_182413810.1">
    <property type="nucleotide sequence ID" value="NZ_CP055153.1"/>
</dbReference>
<sequence length="585" mass="64628">MHSCASQAKGIFMLSATQKLKKWLVLGLSLAFTGQSVSSLAQQNILPEAPLITKLNQTIPQLLDSAGIPGLAIAVIKDGRMHYTQVYGVKNAETSKKMAINTVFEAASLSKPVFAYTCLQLVDEGLLNLDKPLYTYLPYPDIAHDERYKKITARMVLSHTSGFPNWRNNDSLRINFEPGQKFSYSGEGYVYLQKVVEKITGKPLNDLVTEKVFKPLGMPNSSYIWRPDFDAKTATPHDAFSNPLPKNKPNSANAAASLHTTAPDYAAFITALLKGTGLKKQTLLAMFTPQVPEPTDKAVAAGTSSKSVSWGLGVGLQLTPDGKSFWHWGDNDSFRCYMVAYPKEKMGVVYFTNSNNGLSITRKLLQLTTGKEQPALALINYEQYTSPGFLFRQHIPKQGVTAAIQPFLKPDHTPAIAEKEMNNIGYQLLRSGKVAEGKEVLQLNLEAYPQSANVYDSYAYACLLNGEKEAAITNYLKAYALDPENKEAKHIADQLAATKPPKGNAELKLKGYNNAKLITVAGSFNNWNAYHHFFVKQGDTWICRLDLAPGKYQYKIVVDNNWILDPGNTANIEENGNKNSLLVVK</sequence>
<evidence type="ECO:0000256" key="1">
    <source>
        <dbReference type="PROSITE-ProRule" id="PRU00339"/>
    </source>
</evidence>
<dbReference type="InterPro" id="IPR014756">
    <property type="entry name" value="Ig_E-set"/>
</dbReference>
<feature type="domain" description="Beta-lactamase-related" evidence="2">
    <location>
        <begin position="55"/>
        <end position="357"/>
    </location>
</feature>
<evidence type="ECO:0000313" key="4">
    <source>
        <dbReference type="EMBL" id="QMU31375.1"/>
    </source>
</evidence>
<dbReference type="Gene3D" id="3.40.710.10">
    <property type="entry name" value="DD-peptidase/beta-lactamase superfamily"/>
    <property type="match status" value="1"/>
</dbReference>
<dbReference type="SUPFAM" id="SSF81296">
    <property type="entry name" value="E set domains"/>
    <property type="match status" value="1"/>
</dbReference>
<dbReference type="Pfam" id="PF00144">
    <property type="entry name" value="Beta-lactamase"/>
    <property type="match status" value="1"/>
</dbReference>
<dbReference type="PANTHER" id="PTHR43283">
    <property type="entry name" value="BETA-LACTAMASE-RELATED"/>
    <property type="match status" value="1"/>
</dbReference>
<dbReference type="CDD" id="cd02859">
    <property type="entry name" value="E_set_AMPKbeta_like_N"/>
    <property type="match status" value="1"/>
</dbReference>
<dbReference type="SUPFAM" id="SSF48452">
    <property type="entry name" value="TPR-like"/>
    <property type="match status" value="1"/>
</dbReference>
<evidence type="ECO:0000313" key="5">
    <source>
        <dbReference type="Proteomes" id="UP000514509"/>
    </source>
</evidence>
<dbReference type="Gene3D" id="2.60.40.10">
    <property type="entry name" value="Immunoglobulins"/>
    <property type="match status" value="1"/>
</dbReference>
<dbReference type="InterPro" id="IPR032640">
    <property type="entry name" value="AMPK1_CBM"/>
</dbReference>
<dbReference type="InterPro" id="IPR013783">
    <property type="entry name" value="Ig-like_fold"/>
</dbReference>
<keyword evidence="4" id="KW-0378">Hydrolase</keyword>
<dbReference type="KEGG" id="add:HUW48_26585"/>
<dbReference type="PANTHER" id="PTHR43283:SF18">
    <property type="match status" value="1"/>
</dbReference>
<feature type="domain" description="AMP-activated protein kinase glycogen-binding" evidence="3">
    <location>
        <begin position="514"/>
        <end position="585"/>
    </location>
</feature>